<dbReference type="EMBL" id="JANBUO010003065">
    <property type="protein sequence ID" value="KAJ2792995.1"/>
    <property type="molecule type" value="Genomic_DNA"/>
</dbReference>
<feature type="compositionally biased region" description="Basic and acidic residues" evidence="1">
    <location>
        <begin position="214"/>
        <end position="239"/>
    </location>
</feature>
<organism evidence="2 3">
    <name type="scientific">Coemansia guatemalensis</name>
    <dbReference type="NCBI Taxonomy" id="2761395"/>
    <lineage>
        <taxon>Eukaryota</taxon>
        <taxon>Fungi</taxon>
        <taxon>Fungi incertae sedis</taxon>
        <taxon>Zoopagomycota</taxon>
        <taxon>Kickxellomycotina</taxon>
        <taxon>Kickxellomycetes</taxon>
        <taxon>Kickxellales</taxon>
        <taxon>Kickxellaceae</taxon>
        <taxon>Coemansia</taxon>
    </lineage>
</organism>
<dbReference type="EC" id="2.7.1.150" evidence="2"/>
<feature type="region of interest" description="Disordered" evidence="1">
    <location>
        <begin position="359"/>
        <end position="465"/>
    </location>
</feature>
<proteinExistence type="predicted"/>
<dbReference type="OrthoDB" id="5596061at2759"/>
<name>A0A9W8HRT7_9FUNG</name>
<evidence type="ECO:0000256" key="1">
    <source>
        <dbReference type="SAM" id="MobiDB-lite"/>
    </source>
</evidence>
<sequence length="477" mass="52677">MEVSMRLKEEEAVELRQKMDAYYASLLSRLDAFPLDLVFEEKADDCRHVLNALSARAATEQVYFQQTLEQTLRNTHPADTLVIVVVYEALQGKVVEWNLQFSDIVQSFIQLDASSRVPKRVTNAPEPSAGLPSAGGHEIDSLEIIDELHSATDHHHTHGDTAAHVTARFEMPHLGSSPSSSSALELAAEEAQNAAGLVPQKMSRLHRRLSMEMMRQERERQERQQEKQRRVAELADSRNRMSKLAHKAKGQSTSHSQRHHHHNQQLQYPSAIDRSGSGEQRHDGSASKHSGKGVYPSAYSTSRLIGHIATDMDDAVRIPRQTEFPELKNRKGKAKAKVAGLINKGTQPLLDILQKVSPTNANSSSTAAGDDGHAASTEDRSKESAAPPSRIPGIRPQQPQQQQQQQQRQSEKGDPRGARARPLSSFGRPPNTRNSNIPRPANIRSRAASPTNEGDENGGRGSSNVFLRLAKRLNGAK</sequence>
<dbReference type="Proteomes" id="UP001140094">
    <property type="component" value="Unassembled WGS sequence"/>
</dbReference>
<comment type="caution">
    <text evidence="2">The sequence shown here is derived from an EMBL/GenBank/DDBJ whole genome shotgun (WGS) entry which is preliminary data.</text>
</comment>
<feature type="compositionally biased region" description="Low complexity" evidence="1">
    <location>
        <begin position="359"/>
        <end position="369"/>
    </location>
</feature>
<keyword evidence="3" id="KW-1185">Reference proteome</keyword>
<dbReference type="AlphaFoldDB" id="A0A9W8HRT7"/>
<feature type="compositionally biased region" description="Low complexity" evidence="1">
    <location>
        <begin position="395"/>
        <end position="408"/>
    </location>
</feature>
<feature type="non-terminal residue" evidence="2">
    <location>
        <position position="477"/>
    </location>
</feature>
<dbReference type="GO" id="GO:0000285">
    <property type="term" value="F:1-phosphatidylinositol-3-phosphate 5-kinase activity"/>
    <property type="evidence" value="ECO:0007669"/>
    <property type="project" value="UniProtKB-EC"/>
</dbReference>
<feature type="compositionally biased region" description="Basic residues" evidence="1">
    <location>
        <begin position="240"/>
        <end position="249"/>
    </location>
</feature>
<evidence type="ECO:0000313" key="2">
    <source>
        <dbReference type="EMBL" id="KAJ2792995.1"/>
    </source>
</evidence>
<feature type="region of interest" description="Disordered" evidence="1">
    <location>
        <begin position="214"/>
        <end position="295"/>
    </location>
</feature>
<evidence type="ECO:0000313" key="3">
    <source>
        <dbReference type="Proteomes" id="UP001140094"/>
    </source>
</evidence>
<keyword evidence="2" id="KW-0808">Transferase</keyword>
<feature type="compositionally biased region" description="Basic and acidic residues" evidence="1">
    <location>
        <begin position="370"/>
        <end position="383"/>
    </location>
</feature>
<protein>
    <submittedName>
        <fullName evidence="2">Mitochondrial distribution and morphology protein 12</fullName>
        <ecNumber evidence="2">2.7.1.150</ecNumber>
    </submittedName>
</protein>
<accession>A0A9W8HRT7</accession>
<reference evidence="2" key="1">
    <citation type="submission" date="2022-07" db="EMBL/GenBank/DDBJ databases">
        <title>Phylogenomic reconstructions and comparative analyses of Kickxellomycotina fungi.</title>
        <authorList>
            <person name="Reynolds N.K."/>
            <person name="Stajich J.E."/>
            <person name="Barry K."/>
            <person name="Grigoriev I.V."/>
            <person name="Crous P."/>
            <person name="Smith M.E."/>
        </authorList>
    </citation>
    <scope>NUCLEOTIDE SEQUENCE</scope>
    <source>
        <strain evidence="2">NRRL 1565</strain>
    </source>
</reference>
<gene>
    <name evidence="2" type="primary">MDM12_5</name>
    <name evidence="2" type="ORF">H4R20_006683</name>
</gene>